<feature type="domain" description="DHHA1" evidence="7">
    <location>
        <begin position="366"/>
        <end position="456"/>
    </location>
</feature>
<dbReference type="Pfam" id="PF02272">
    <property type="entry name" value="DHHA1"/>
    <property type="match status" value="1"/>
</dbReference>
<evidence type="ECO:0000259" key="8">
    <source>
        <dbReference type="Pfam" id="PF17768"/>
    </source>
</evidence>
<dbReference type="InterPro" id="IPR003156">
    <property type="entry name" value="DHHA1_dom"/>
</dbReference>
<dbReference type="InterPro" id="IPR051673">
    <property type="entry name" value="SSDNA_exonuclease_RecJ"/>
</dbReference>
<dbReference type="InterPro" id="IPR004610">
    <property type="entry name" value="RecJ"/>
</dbReference>
<reference evidence="9" key="1">
    <citation type="journal article" date="2021" name="Environ. Microbiol.">
        <title>Genomic characterization of three novel Desulfobacterota classes expand the metabolic and phylogenetic diversity of the phylum.</title>
        <authorList>
            <person name="Murphy C.L."/>
            <person name="Biggerstaff J."/>
            <person name="Eichhorn A."/>
            <person name="Ewing E."/>
            <person name="Shahan R."/>
            <person name="Soriano D."/>
            <person name="Stewart S."/>
            <person name="VanMol K."/>
            <person name="Walker R."/>
            <person name="Walters P."/>
            <person name="Elshahed M.S."/>
            <person name="Youssef N.H."/>
        </authorList>
    </citation>
    <scope>NUCLEOTIDE SEQUENCE</scope>
    <source>
        <strain evidence="9">Zod_Metabat.24</strain>
    </source>
</reference>
<dbReference type="Gene3D" id="3.90.1640.30">
    <property type="match status" value="1"/>
</dbReference>
<evidence type="ECO:0000313" key="10">
    <source>
        <dbReference type="Proteomes" id="UP000809273"/>
    </source>
</evidence>
<dbReference type="GO" id="GO:0003676">
    <property type="term" value="F:nucleic acid binding"/>
    <property type="evidence" value="ECO:0007669"/>
    <property type="project" value="InterPro"/>
</dbReference>
<accession>A0A9D8KBQ6</accession>
<dbReference type="GO" id="GO:0008409">
    <property type="term" value="F:5'-3' exonuclease activity"/>
    <property type="evidence" value="ECO:0007669"/>
    <property type="project" value="InterPro"/>
</dbReference>
<evidence type="ECO:0000313" key="9">
    <source>
        <dbReference type="EMBL" id="MBN1572451.1"/>
    </source>
</evidence>
<name>A0A9D8KBQ6_9DELT</name>
<proteinExistence type="inferred from homology"/>
<keyword evidence="3" id="KW-0540">Nuclease</keyword>
<dbReference type="InterPro" id="IPR001667">
    <property type="entry name" value="DDH_dom"/>
</dbReference>
<evidence type="ECO:0000256" key="1">
    <source>
        <dbReference type="ARBA" id="ARBA00005915"/>
    </source>
</evidence>
<protein>
    <recommendedName>
        <fullName evidence="2">Single-stranded-DNA-specific exonuclease RecJ</fullName>
    </recommendedName>
</protein>
<reference evidence="9" key="2">
    <citation type="submission" date="2021-01" db="EMBL/GenBank/DDBJ databases">
        <authorList>
            <person name="Hahn C.R."/>
            <person name="Youssef N.H."/>
            <person name="Elshahed M."/>
        </authorList>
    </citation>
    <scope>NUCLEOTIDE SEQUENCE</scope>
    <source>
        <strain evidence="9">Zod_Metabat.24</strain>
    </source>
</reference>
<comment type="caution">
    <text evidence="9">The sequence shown here is derived from an EMBL/GenBank/DDBJ whole genome shotgun (WGS) entry which is preliminary data.</text>
</comment>
<gene>
    <name evidence="9" type="primary">recJ</name>
    <name evidence="9" type="ORF">JW984_04560</name>
</gene>
<evidence type="ECO:0000256" key="4">
    <source>
        <dbReference type="ARBA" id="ARBA00022801"/>
    </source>
</evidence>
<dbReference type="AlphaFoldDB" id="A0A9D8KBQ6"/>
<organism evidence="9 10">
    <name type="scientific">Candidatus Zymogenus saltonus</name>
    <dbReference type="NCBI Taxonomy" id="2844893"/>
    <lineage>
        <taxon>Bacteria</taxon>
        <taxon>Deltaproteobacteria</taxon>
        <taxon>Candidatus Zymogenia</taxon>
        <taxon>Candidatus Zymogeniales</taxon>
        <taxon>Candidatus Zymogenaceae</taxon>
        <taxon>Candidatus Zymogenus</taxon>
    </lineage>
</organism>
<keyword evidence="5 9" id="KW-0269">Exonuclease</keyword>
<evidence type="ECO:0000256" key="2">
    <source>
        <dbReference type="ARBA" id="ARBA00019841"/>
    </source>
</evidence>
<dbReference type="Proteomes" id="UP000809273">
    <property type="component" value="Unassembled WGS sequence"/>
</dbReference>
<dbReference type="Pfam" id="PF01368">
    <property type="entry name" value="DHH"/>
    <property type="match status" value="1"/>
</dbReference>
<keyword evidence="4" id="KW-0378">Hydrolase</keyword>
<evidence type="ECO:0000256" key="3">
    <source>
        <dbReference type="ARBA" id="ARBA00022722"/>
    </source>
</evidence>
<dbReference type="SUPFAM" id="SSF64182">
    <property type="entry name" value="DHH phosphoesterases"/>
    <property type="match status" value="1"/>
</dbReference>
<dbReference type="PANTHER" id="PTHR30255">
    <property type="entry name" value="SINGLE-STRANDED-DNA-SPECIFIC EXONUCLEASE RECJ"/>
    <property type="match status" value="1"/>
</dbReference>
<feature type="domain" description="RecJ OB" evidence="8">
    <location>
        <begin position="470"/>
        <end position="573"/>
    </location>
</feature>
<dbReference type="Gene3D" id="3.10.310.30">
    <property type="match status" value="1"/>
</dbReference>
<dbReference type="NCBIfam" id="TIGR00644">
    <property type="entry name" value="recJ"/>
    <property type="match status" value="1"/>
</dbReference>
<sequence length="577" mass="64681">MPIEYKWDRADQSDDTVYGLKDDLKRLYDLEISEVTSRLLLNRDITDAYDAHEFLFPDLSQFPDTYLMADMDRAVKIMIEAIVSRKNIWVFGDYDVDGVTAVSIIVLFLKAVGIDANYYIPERVGEGYGLRADSVRNMKEKGADLIFTVDCGISNVDEIALAKSLGMEVIVTDHHEVPEVMPKADAVLNPKRADCRFPTKSLAGVGIAYNFLIALRKEMRDRGLFVEELPNLKRYLDLVALGTIADIVPLTGENRLFVRYGLVELTEDHRPGIVALREVSGVKKDNISTGTVSFRLAPRLNASGRIGSAMDSVRLLTTNDPAQALSIAQSIEIENSKRQIMEEEVLNEAIEIIDRDGILDDRRSIVLASNNWHPGVVGIVASRLVDRYYRPTIMVSLMDGMGKGSARSISGFHIYRGILQLESLLIEFGGHKYAAGLAIEADKIDLFRERFEEVVTEMTTDDHFIPALKIDAEITLTDIQRYNLLHETKLLAPFGSANPEPLFLARGLVVNEARLVGKNHLKIAFKDKNCRWDAIAFGKGEMARNGMDVVDIVFNLRENKWERGSGTELNIRDIKVV</sequence>
<comment type="similarity">
    <text evidence="1">Belongs to the RecJ family.</text>
</comment>
<dbReference type="Pfam" id="PF17768">
    <property type="entry name" value="RecJ_OB"/>
    <property type="match status" value="1"/>
</dbReference>
<dbReference type="InterPro" id="IPR038763">
    <property type="entry name" value="DHH_sf"/>
</dbReference>
<evidence type="ECO:0000259" key="7">
    <source>
        <dbReference type="Pfam" id="PF02272"/>
    </source>
</evidence>
<dbReference type="GO" id="GO:0006310">
    <property type="term" value="P:DNA recombination"/>
    <property type="evidence" value="ECO:0007669"/>
    <property type="project" value="InterPro"/>
</dbReference>
<feature type="domain" description="DDH" evidence="6">
    <location>
        <begin position="87"/>
        <end position="243"/>
    </location>
</feature>
<evidence type="ECO:0000256" key="5">
    <source>
        <dbReference type="ARBA" id="ARBA00022839"/>
    </source>
</evidence>
<dbReference type="GO" id="GO:0006281">
    <property type="term" value="P:DNA repair"/>
    <property type="evidence" value="ECO:0007669"/>
    <property type="project" value="InterPro"/>
</dbReference>
<dbReference type="EMBL" id="JAFGIX010000023">
    <property type="protein sequence ID" value="MBN1572451.1"/>
    <property type="molecule type" value="Genomic_DNA"/>
</dbReference>
<evidence type="ECO:0000259" key="6">
    <source>
        <dbReference type="Pfam" id="PF01368"/>
    </source>
</evidence>
<dbReference type="PANTHER" id="PTHR30255:SF2">
    <property type="entry name" value="SINGLE-STRANDED-DNA-SPECIFIC EXONUCLEASE RECJ"/>
    <property type="match status" value="1"/>
</dbReference>
<dbReference type="InterPro" id="IPR041122">
    <property type="entry name" value="RecJ_OB"/>
</dbReference>